<dbReference type="InterPro" id="IPR050706">
    <property type="entry name" value="Cyclic-di-GMP_PDE-like"/>
</dbReference>
<dbReference type="PANTHER" id="PTHR33121">
    <property type="entry name" value="CYCLIC DI-GMP PHOSPHODIESTERASE PDEF"/>
    <property type="match status" value="1"/>
</dbReference>
<feature type="domain" description="EAL" evidence="3">
    <location>
        <begin position="181"/>
        <end position="432"/>
    </location>
</feature>
<keyword evidence="1" id="KW-0175">Coiled coil</keyword>
<dbReference type="InterPro" id="IPR001633">
    <property type="entry name" value="EAL_dom"/>
</dbReference>
<dbReference type="AlphaFoldDB" id="A0A2W5HN60"/>
<feature type="transmembrane region" description="Helical" evidence="2">
    <location>
        <begin position="12"/>
        <end position="31"/>
    </location>
</feature>
<feature type="coiled-coil region" evidence="1">
    <location>
        <begin position="74"/>
        <end position="108"/>
    </location>
</feature>
<organism evidence="4 5">
    <name type="scientific">Micavibrio aeruginosavorus</name>
    <dbReference type="NCBI Taxonomy" id="349221"/>
    <lineage>
        <taxon>Bacteria</taxon>
        <taxon>Pseudomonadati</taxon>
        <taxon>Bdellovibrionota</taxon>
        <taxon>Bdellovibrionia</taxon>
        <taxon>Bdellovibrionales</taxon>
        <taxon>Pseudobdellovibrionaceae</taxon>
        <taxon>Micavibrio</taxon>
    </lineage>
</organism>
<evidence type="ECO:0000259" key="3">
    <source>
        <dbReference type="PROSITE" id="PS50883"/>
    </source>
</evidence>
<evidence type="ECO:0000313" key="5">
    <source>
        <dbReference type="Proteomes" id="UP000249739"/>
    </source>
</evidence>
<protein>
    <recommendedName>
        <fullName evidence="3">EAL domain-containing protein</fullName>
    </recommendedName>
</protein>
<dbReference type="PANTHER" id="PTHR33121:SF79">
    <property type="entry name" value="CYCLIC DI-GMP PHOSPHODIESTERASE PDED-RELATED"/>
    <property type="match status" value="1"/>
</dbReference>
<name>A0A2W5HN60_9BACT</name>
<proteinExistence type="predicted"/>
<dbReference type="GO" id="GO:0071111">
    <property type="term" value="F:cyclic-guanylate-specific phosphodiesterase activity"/>
    <property type="evidence" value="ECO:0007669"/>
    <property type="project" value="InterPro"/>
</dbReference>
<dbReference type="Proteomes" id="UP000249739">
    <property type="component" value="Unassembled WGS sequence"/>
</dbReference>
<sequence length="432" mass="48509">MFDFISKHSTIWLSLYLCGCVLMVAFVGGMFGGSAAGTVAGFLVLAGTMGYEMLSRYQAEKKIKSQVSTMGINHDRLTREMARTRGEMDGLKDDMARAAALLKKQQATQTAQSPLGENIASRIQQSLEKMGMRPRATVADTSRRYEDLTAASASRSDDIFPENDDIEMDRRMSSHPANYSDTIVSELVHHAVHNDRIEIFAQPIVKLPSRRLIYLELFARIRAKAGVYISADRYRELAEKETLMSDVDHLLLIHVLDSIRSDARRNVELGYFLNIAVSSLKDAAFMGDLLEFIKRNRELSQNLIFEIKQSEFNGLSPQMMAVMQGLGQTGCRFSIDNIDNPNMDVMKLQKLRIEFIKLDAAKLISLATSSEGEALIARLKNRLDAANITLIVEKIENDRDVVELLDFDIEYGEGYLFGKPDLEIAYRPKKAA</sequence>
<dbReference type="SUPFAM" id="SSF141868">
    <property type="entry name" value="EAL domain-like"/>
    <property type="match status" value="1"/>
</dbReference>
<accession>A0A2W5HN60</accession>
<dbReference type="CDD" id="cd01948">
    <property type="entry name" value="EAL"/>
    <property type="match status" value="1"/>
</dbReference>
<keyword evidence="2" id="KW-0472">Membrane</keyword>
<comment type="caution">
    <text evidence="4">The sequence shown here is derived from an EMBL/GenBank/DDBJ whole genome shotgun (WGS) entry which is preliminary data.</text>
</comment>
<dbReference type="SMART" id="SM00052">
    <property type="entry name" value="EAL"/>
    <property type="match status" value="1"/>
</dbReference>
<dbReference type="Pfam" id="PF00563">
    <property type="entry name" value="EAL"/>
    <property type="match status" value="1"/>
</dbReference>
<reference evidence="4 5" key="1">
    <citation type="submission" date="2017-08" db="EMBL/GenBank/DDBJ databases">
        <title>Infants hospitalized years apart are colonized by the same room-sourced microbial strains.</title>
        <authorList>
            <person name="Brooks B."/>
            <person name="Olm M.R."/>
            <person name="Firek B.A."/>
            <person name="Baker R."/>
            <person name="Thomas B.C."/>
            <person name="Morowitz M.J."/>
            <person name="Banfield J.F."/>
        </authorList>
    </citation>
    <scope>NUCLEOTIDE SEQUENCE [LARGE SCALE GENOMIC DNA]</scope>
    <source>
        <strain evidence="4">S2_006_000_R2_64</strain>
    </source>
</reference>
<evidence type="ECO:0000256" key="1">
    <source>
        <dbReference type="SAM" id="Coils"/>
    </source>
</evidence>
<dbReference type="EMBL" id="QFOT01000007">
    <property type="protein sequence ID" value="PZP57102.1"/>
    <property type="molecule type" value="Genomic_DNA"/>
</dbReference>
<keyword evidence="2" id="KW-0812">Transmembrane</keyword>
<dbReference type="PROSITE" id="PS50883">
    <property type="entry name" value="EAL"/>
    <property type="match status" value="1"/>
</dbReference>
<keyword evidence="2" id="KW-1133">Transmembrane helix</keyword>
<dbReference type="Gene3D" id="3.20.20.450">
    <property type="entry name" value="EAL domain"/>
    <property type="match status" value="1"/>
</dbReference>
<evidence type="ECO:0000256" key="2">
    <source>
        <dbReference type="SAM" id="Phobius"/>
    </source>
</evidence>
<dbReference type="InterPro" id="IPR035919">
    <property type="entry name" value="EAL_sf"/>
</dbReference>
<evidence type="ECO:0000313" key="4">
    <source>
        <dbReference type="EMBL" id="PZP57102.1"/>
    </source>
</evidence>
<gene>
    <name evidence="4" type="ORF">DI586_01360</name>
</gene>